<comment type="similarity">
    <text evidence="6">Belongs to the NAD kinase family.</text>
</comment>
<name>A0ABT7XIG4_9NEIS</name>
<dbReference type="EMBL" id="JAUEDK010000002">
    <property type="protein sequence ID" value="MDN0073535.1"/>
    <property type="molecule type" value="Genomic_DNA"/>
</dbReference>
<gene>
    <name evidence="6" type="primary">nadK</name>
    <name evidence="7" type="ORF">QU481_01300</name>
</gene>
<dbReference type="NCBIfam" id="NF002561">
    <property type="entry name" value="PRK02155.1"/>
    <property type="match status" value="1"/>
</dbReference>
<comment type="caution">
    <text evidence="7">The sequence shown here is derived from an EMBL/GenBank/DDBJ whole genome shotgun (WGS) entry which is preliminary data.</text>
</comment>
<comment type="caution">
    <text evidence="6">Lacks conserved residue(s) required for the propagation of feature annotation.</text>
</comment>
<accession>A0ABT7XIG4</accession>
<feature type="binding site" evidence="6">
    <location>
        <begin position="147"/>
        <end position="148"/>
    </location>
    <ligand>
        <name>NAD(+)</name>
        <dbReference type="ChEBI" id="CHEBI:57540"/>
    </ligand>
</feature>
<keyword evidence="6" id="KW-0067">ATP-binding</keyword>
<feature type="binding site" evidence="6">
    <location>
        <position position="177"/>
    </location>
    <ligand>
        <name>NAD(+)</name>
        <dbReference type="ChEBI" id="CHEBI:57540"/>
    </ligand>
</feature>
<keyword evidence="3 6" id="KW-0521">NADP</keyword>
<proteinExistence type="inferred from homology"/>
<dbReference type="GO" id="GO:0003951">
    <property type="term" value="F:NAD+ kinase activity"/>
    <property type="evidence" value="ECO:0007669"/>
    <property type="project" value="UniProtKB-EC"/>
</dbReference>
<dbReference type="EC" id="2.7.1.23" evidence="6"/>
<feature type="binding site" evidence="6">
    <location>
        <position position="246"/>
    </location>
    <ligand>
        <name>NAD(+)</name>
        <dbReference type="ChEBI" id="CHEBI:57540"/>
    </ligand>
</feature>
<evidence type="ECO:0000256" key="6">
    <source>
        <dbReference type="HAMAP-Rule" id="MF_00361"/>
    </source>
</evidence>
<reference evidence="7" key="1">
    <citation type="submission" date="2023-06" db="EMBL/GenBank/DDBJ databases">
        <authorList>
            <person name="Zhang S."/>
        </authorList>
    </citation>
    <scope>NUCLEOTIDE SEQUENCE</scope>
    <source>
        <strain evidence="7">SG2303</strain>
    </source>
</reference>
<keyword evidence="2 6" id="KW-0418">Kinase</keyword>
<dbReference type="PANTHER" id="PTHR20275:SF0">
    <property type="entry name" value="NAD KINASE"/>
    <property type="match status" value="1"/>
</dbReference>
<dbReference type="NCBIfam" id="NF002306">
    <property type="entry name" value="PRK01231.1"/>
    <property type="match status" value="1"/>
</dbReference>
<dbReference type="InterPro" id="IPR016064">
    <property type="entry name" value="NAD/diacylglycerol_kinase_sf"/>
</dbReference>
<dbReference type="InterPro" id="IPR002504">
    <property type="entry name" value="NADK"/>
</dbReference>
<evidence type="ECO:0000256" key="3">
    <source>
        <dbReference type="ARBA" id="ARBA00022857"/>
    </source>
</evidence>
<evidence type="ECO:0000256" key="2">
    <source>
        <dbReference type="ARBA" id="ARBA00022777"/>
    </source>
</evidence>
<protein>
    <recommendedName>
        <fullName evidence="6">NAD kinase</fullName>
        <ecNumber evidence="6">2.7.1.23</ecNumber>
    </recommendedName>
    <alternativeName>
        <fullName evidence="6">ATP-dependent NAD kinase</fullName>
    </alternativeName>
</protein>
<comment type="subcellular location">
    <subcellularLocation>
        <location evidence="6">Cytoplasm</location>
    </subcellularLocation>
</comment>
<evidence type="ECO:0000256" key="5">
    <source>
        <dbReference type="ARBA" id="ARBA00047925"/>
    </source>
</evidence>
<dbReference type="Gene3D" id="2.60.200.30">
    <property type="entry name" value="Probable inorganic polyphosphate/atp-NAD kinase, domain 2"/>
    <property type="match status" value="1"/>
</dbReference>
<feature type="binding site" evidence="6">
    <location>
        <position position="175"/>
    </location>
    <ligand>
        <name>NAD(+)</name>
        <dbReference type="ChEBI" id="CHEBI:57540"/>
    </ligand>
</feature>
<keyword evidence="1 6" id="KW-0808">Transferase</keyword>
<evidence type="ECO:0000256" key="4">
    <source>
        <dbReference type="ARBA" id="ARBA00023027"/>
    </source>
</evidence>
<evidence type="ECO:0000256" key="1">
    <source>
        <dbReference type="ARBA" id="ARBA00022679"/>
    </source>
</evidence>
<feature type="active site" description="Proton acceptor" evidence="6">
    <location>
        <position position="73"/>
    </location>
</feature>
<evidence type="ECO:0000313" key="7">
    <source>
        <dbReference type="EMBL" id="MDN0073535.1"/>
    </source>
</evidence>
<comment type="catalytic activity">
    <reaction evidence="5 6">
        <text>NAD(+) + ATP = ADP + NADP(+) + H(+)</text>
        <dbReference type="Rhea" id="RHEA:18629"/>
        <dbReference type="ChEBI" id="CHEBI:15378"/>
        <dbReference type="ChEBI" id="CHEBI:30616"/>
        <dbReference type="ChEBI" id="CHEBI:57540"/>
        <dbReference type="ChEBI" id="CHEBI:58349"/>
        <dbReference type="ChEBI" id="CHEBI:456216"/>
        <dbReference type="EC" id="2.7.1.23"/>
    </reaction>
</comment>
<evidence type="ECO:0000313" key="8">
    <source>
        <dbReference type="Proteomes" id="UP001168540"/>
    </source>
</evidence>
<dbReference type="InterPro" id="IPR017438">
    <property type="entry name" value="ATP-NAD_kinase_N"/>
</dbReference>
<dbReference type="PANTHER" id="PTHR20275">
    <property type="entry name" value="NAD KINASE"/>
    <property type="match status" value="1"/>
</dbReference>
<organism evidence="7 8">
    <name type="scientific">Crenobacter oryzisoli</name>
    <dbReference type="NCBI Taxonomy" id="3056844"/>
    <lineage>
        <taxon>Bacteria</taxon>
        <taxon>Pseudomonadati</taxon>
        <taxon>Pseudomonadota</taxon>
        <taxon>Betaproteobacteria</taxon>
        <taxon>Neisseriales</taxon>
        <taxon>Neisseriaceae</taxon>
        <taxon>Crenobacter</taxon>
    </lineage>
</organism>
<sequence length="291" mass="32244">MDCLFKKIGLVARHSKPNIVDSLRELADHLESRGVTALIDRDSATQEEAGQHTLIDRADLGKVADLVIVLGGDGTMLSIARLLAPYRVPLVGINQGRLGFMTDIPLHEMLTAIDAILIGEFVPEERILLSASVMREEAEVASALALNDVVFSRGGMGSMIEFEIFIDNQFVYTQRSDGLIVSTPTGSTAYALASGGPILHPTLPAITLVPICPQSMSNRPIAVNDSCVVEFMLTRGLDTRVHFDGQSHCDLMEMDRVIIRRHRNPLRLLHPLGYNYYDMLRQKLHWGERLF</sequence>
<dbReference type="Gene3D" id="3.40.50.10330">
    <property type="entry name" value="Probable inorganic polyphosphate/atp-NAD kinase, domain 1"/>
    <property type="match status" value="1"/>
</dbReference>
<dbReference type="RefSeq" id="WP_289828061.1">
    <property type="nucleotide sequence ID" value="NZ_JAUEDK010000002.1"/>
</dbReference>
<keyword evidence="6" id="KW-0547">Nucleotide-binding</keyword>
<dbReference type="InterPro" id="IPR017437">
    <property type="entry name" value="ATP-NAD_kinase_PpnK-typ_C"/>
</dbReference>
<comment type="cofactor">
    <cofactor evidence="6">
        <name>a divalent metal cation</name>
        <dbReference type="ChEBI" id="CHEBI:60240"/>
    </cofactor>
</comment>
<dbReference type="HAMAP" id="MF_00361">
    <property type="entry name" value="NAD_kinase"/>
    <property type="match status" value="1"/>
</dbReference>
<keyword evidence="4 6" id="KW-0520">NAD</keyword>
<dbReference type="Proteomes" id="UP001168540">
    <property type="component" value="Unassembled WGS sequence"/>
</dbReference>
<keyword evidence="6" id="KW-0963">Cytoplasm</keyword>
<comment type="function">
    <text evidence="6">Involved in the regulation of the intracellular balance of NAD and NADP, and is a key enzyme in the biosynthesis of NADP. Catalyzes specifically the phosphorylation on 2'-hydroxyl of the adenosine moiety of NAD to yield NADP.</text>
</comment>
<dbReference type="Pfam" id="PF01513">
    <property type="entry name" value="NAD_kinase"/>
    <property type="match status" value="1"/>
</dbReference>
<dbReference type="SUPFAM" id="SSF111331">
    <property type="entry name" value="NAD kinase/diacylglycerol kinase-like"/>
    <property type="match status" value="1"/>
</dbReference>
<keyword evidence="8" id="KW-1185">Reference proteome</keyword>
<dbReference type="NCBIfam" id="NF003391">
    <property type="entry name" value="PRK04539.1"/>
    <property type="match status" value="1"/>
</dbReference>
<dbReference type="Pfam" id="PF20143">
    <property type="entry name" value="NAD_kinase_C"/>
    <property type="match status" value="1"/>
</dbReference>
<feature type="binding site" evidence="6">
    <location>
        <begin position="73"/>
        <end position="74"/>
    </location>
    <ligand>
        <name>NAD(+)</name>
        <dbReference type="ChEBI" id="CHEBI:57540"/>
    </ligand>
</feature>